<dbReference type="Gene3D" id="1.10.260.40">
    <property type="entry name" value="lambda repressor-like DNA-binding domains"/>
    <property type="match status" value="1"/>
</dbReference>
<dbReference type="Pfam" id="PF00532">
    <property type="entry name" value="Peripla_BP_1"/>
    <property type="match status" value="1"/>
</dbReference>
<reference evidence="6 7" key="1">
    <citation type="submission" date="2020-01" db="EMBL/GenBank/DDBJ databases">
        <title>Genome analysis of Anaerocolumna sp. CBA3638.</title>
        <authorList>
            <person name="Kim J."/>
            <person name="Roh S.W."/>
        </authorList>
    </citation>
    <scope>NUCLEOTIDE SEQUENCE [LARGE SCALE GENOMIC DNA]</scope>
    <source>
        <strain evidence="6 7">CBA3638</strain>
    </source>
</reference>
<dbReference type="SMART" id="SM00530">
    <property type="entry name" value="HTH_XRE"/>
    <property type="match status" value="1"/>
</dbReference>
<dbReference type="InterPro" id="IPR001761">
    <property type="entry name" value="Peripla_BP/Lac1_sug-bd_dom"/>
</dbReference>
<dbReference type="Pfam" id="PF00356">
    <property type="entry name" value="LacI"/>
    <property type="match status" value="1"/>
</dbReference>
<name>A0A6P1TMC1_9FIRM</name>
<feature type="domain" description="HTH lacI-type" evidence="4">
    <location>
        <begin position="13"/>
        <end position="67"/>
    </location>
</feature>
<evidence type="ECO:0000259" key="4">
    <source>
        <dbReference type="PROSITE" id="PS50932"/>
    </source>
</evidence>
<dbReference type="CDD" id="cd01392">
    <property type="entry name" value="HTH_LacI"/>
    <property type="match status" value="1"/>
</dbReference>
<dbReference type="Proteomes" id="UP000464314">
    <property type="component" value="Chromosome"/>
</dbReference>
<feature type="domain" description="HTH cro/C1-type" evidence="5">
    <location>
        <begin position="6"/>
        <end position="57"/>
    </location>
</feature>
<dbReference type="SMART" id="SM00354">
    <property type="entry name" value="HTH_LACI"/>
    <property type="match status" value="1"/>
</dbReference>
<evidence type="ECO:0000259" key="5">
    <source>
        <dbReference type="PROSITE" id="PS50943"/>
    </source>
</evidence>
<accession>A0A6P1TMC1</accession>
<dbReference type="InterPro" id="IPR000843">
    <property type="entry name" value="HTH_LacI"/>
</dbReference>
<dbReference type="GO" id="GO:0000976">
    <property type="term" value="F:transcription cis-regulatory region binding"/>
    <property type="evidence" value="ECO:0007669"/>
    <property type="project" value="TreeGrafter"/>
</dbReference>
<dbReference type="PANTHER" id="PTHR30146:SF109">
    <property type="entry name" value="HTH-TYPE TRANSCRIPTIONAL REGULATOR GALS"/>
    <property type="match status" value="1"/>
</dbReference>
<dbReference type="Gene3D" id="3.40.50.2300">
    <property type="match status" value="2"/>
</dbReference>
<dbReference type="EMBL" id="CP048000">
    <property type="protein sequence ID" value="QHQ61319.1"/>
    <property type="molecule type" value="Genomic_DNA"/>
</dbReference>
<evidence type="ECO:0000313" key="7">
    <source>
        <dbReference type="Proteomes" id="UP000464314"/>
    </source>
</evidence>
<evidence type="ECO:0000256" key="3">
    <source>
        <dbReference type="ARBA" id="ARBA00023163"/>
    </source>
</evidence>
<dbReference type="InterPro" id="IPR001387">
    <property type="entry name" value="Cro/C1-type_HTH"/>
</dbReference>
<evidence type="ECO:0000256" key="2">
    <source>
        <dbReference type="ARBA" id="ARBA00023125"/>
    </source>
</evidence>
<keyword evidence="2 6" id="KW-0238">DNA-binding</keyword>
<keyword evidence="1" id="KW-0805">Transcription regulation</keyword>
<dbReference type="InterPro" id="IPR010982">
    <property type="entry name" value="Lambda_DNA-bd_dom_sf"/>
</dbReference>
<organism evidence="6 7">
    <name type="scientific">Anaerocolumna sedimenticola</name>
    <dbReference type="NCBI Taxonomy" id="2696063"/>
    <lineage>
        <taxon>Bacteria</taxon>
        <taxon>Bacillati</taxon>
        <taxon>Bacillota</taxon>
        <taxon>Clostridia</taxon>
        <taxon>Lachnospirales</taxon>
        <taxon>Lachnospiraceae</taxon>
        <taxon>Anaerocolumna</taxon>
    </lineage>
</organism>
<protein>
    <submittedName>
        <fullName evidence="6">LacI family DNA-binding transcriptional regulator</fullName>
    </submittedName>
</protein>
<evidence type="ECO:0000256" key="1">
    <source>
        <dbReference type="ARBA" id="ARBA00023015"/>
    </source>
</evidence>
<keyword evidence="7" id="KW-1185">Reference proteome</keyword>
<dbReference type="PROSITE" id="PS50932">
    <property type="entry name" value="HTH_LACI_2"/>
    <property type="match status" value="1"/>
</dbReference>
<dbReference type="SUPFAM" id="SSF53822">
    <property type="entry name" value="Periplasmic binding protein-like I"/>
    <property type="match status" value="1"/>
</dbReference>
<dbReference type="SUPFAM" id="SSF47413">
    <property type="entry name" value="lambda repressor-like DNA-binding domains"/>
    <property type="match status" value="1"/>
</dbReference>
<dbReference type="KEGG" id="anr:Ana3638_11470"/>
<dbReference type="PROSITE" id="PS50943">
    <property type="entry name" value="HTH_CROC1"/>
    <property type="match status" value="1"/>
</dbReference>
<dbReference type="PANTHER" id="PTHR30146">
    <property type="entry name" value="LACI-RELATED TRANSCRIPTIONAL REPRESSOR"/>
    <property type="match status" value="1"/>
</dbReference>
<keyword evidence="3" id="KW-0804">Transcription</keyword>
<sequence length="299" mass="33378">MDDGDKIRASKNITIGDIAEELGLSKSTISRAISGKGRISEATMLKVKEYIRVHNYKPNVIAKGLAQSKTYNIGVILPADANLIEIPFFQSCLMGICEETAIQDYDVVVTTVKEDDITFLKRLIHNQKVDGVILTRSLVNDAPAKYLKENDIPFVVIGSCEDNDIVQIDNNHLEGCRELTSILLMSGNHSLALLAGNQNHIVNRNRYAGFVKAFHDSKLSMDNSMVFLDMNNNVLIDRAVNQIMERHIDCIVCSDDLICSRVLAKLNEDNYSVPEDIKVASFYNNAHLESYNPLSHHLV</sequence>
<dbReference type="RefSeq" id="WP_161838144.1">
    <property type="nucleotide sequence ID" value="NZ_CP048000.1"/>
</dbReference>
<proteinExistence type="predicted"/>
<gene>
    <name evidence="6" type="ORF">Ana3638_11470</name>
</gene>
<evidence type="ECO:0000313" key="6">
    <source>
        <dbReference type="EMBL" id="QHQ61319.1"/>
    </source>
</evidence>
<dbReference type="InterPro" id="IPR028082">
    <property type="entry name" value="Peripla_BP_I"/>
</dbReference>
<dbReference type="AlphaFoldDB" id="A0A6P1TMC1"/>
<dbReference type="GO" id="GO:0003700">
    <property type="term" value="F:DNA-binding transcription factor activity"/>
    <property type="evidence" value="ECO:0007669"/>
    <property type="project" value="TreeGrafter"/>
</dbReference>